<evidence type="ECO:0000256" key="1">
    <source>
        <dbReference type="ARBA" id="ARBA00023125"/>
    </source>
</evidence>
<feature type="region of interest" description="Disordered" evidence="5">
    <location>
        <begin position="194"/>
        <end position="224"/>
    </location>
</feature>
<gene>
    <name evidence="7" type="ORF">M427DRAFT_70574</name>
</gene>
<keyword evidence="3 4" id="KW-0539">Nucleus</keyword>
<evidence type="ECO:0000313" key="7">
    <source>
        <dbReference type="EMBL" id="KXS14578.1"/>
    </source>
</evidence>
<dbReference type="Gene3D" id="1.10.10.60">
    <property type="entry name" value="Homeodomain-like"/>
    <property type="match status" value="1"/>
</dbReference>
<dbReference type="GO" id="GO:0000978">
    <property type="term" value="F:RNA polymerase II cis-regulatory region sequence-specific DNA binding"/>
    <property type="evidence" value="ECO:0007669"/>
    <property type="project" value="TreeGrafter"/>
</dbReference>
<keyword evidence="1 3" id="KW-0238">DNA-binding</keyword>
<feature type="region of interest" description="Disordered" evidence="5">
    <location>
        <begin position="243"/>
        <end position="262"/>
    </location>
</feature>
<feature type="DNA-binding region" description="Homeobox" evidence="3">
    <location>
        <begin position="104"/>
        <end position="163"/>
    </location>
</feature>
<dbReference type="GO" id="GO:0005634">
    <property type="term" value="C:nucleus"/>
    <property type="evidence" value="ECO:0007669"/>
    <property type="project" value="UniProtKB-SubCell"/>
</dbReference>
<dbReference type="InterPro" id="IPR051000">
    <property type="entry name" value="Homeobox_DNA-bind_prot"/>
</dbReference>
<evidence type="ECO:0000256" key="5">
    <source>
        <dbReference type="SAM" id="MobiDB-lite"/>
    </source>
</evidence>
<protein>
    <recommendedName>
        <fullName evidence="6">Homeobox domain-containing protein</fullName>
    </recommendedName>
</protein>
<feature type="region of interest" description="Disordered" evidence="5">
    <location>
        <begin position="1"/>
        <end position="36"/>
    </location>
</feature>
<dbReference type="InterPro" id="IPR009057">
    <property type="entry name" value="Homeodomain-like_sf"/>
</dbReference>
<keyword evidence="8" id="KW-1185">Reference proteome</keyword>
<name>A0A139ACV8_GONPJ</name>
<sequence>MDARPPHEVAALHTRALSAPSTGTQHTPSPPPTPAARMGILLAAAAFSFSDAPAHSPAHEASEICDSDLPSLHPNSPRSASSDHDEGDLSDIGDVCSASPGARGSLKRRRATPDATRVLNAVLEQTFFPDTELRQTLARQLKMTPRKVQIWFQNRRQALGVTKRHLQDQSFAASAKERVARRVAKSPVSHRVTLVMHPPHPHPHPHPHYAPSASASALSSSRPEMWAHEPHALQLPHAPITATSQHPTSALTPTATPSPPPTMGLPSWFSPTSSMYTGPKYADAPLPPLAPASALHPAPSSLPYPTPSNLWFPIDNSSSALHPQSHRDAGVGVGVGAGRERLPGIQALFPELRREGVAA</sequence>
<dbReference type="PANTHER" id="PTHR24324:SF9">
    <property type="entry name" value="HOMEOBOX DOMAIN-CONTAINING PROTEIN"/>
    <property type="match status" value="1"/>
</dbReference>
<dbReference type="SMR" id="A0A139ACV8"/>
<dbReference type="InterPro" id="IPR001356">
    <property type="entry name" value="HD"/>
</dbReference>
<keyword evidence="2 3" id="KW-0371">Homeobox</keyword>
<dbReference type="Proteomes" id="UP000070544">
    <property type="component" value="Unassembled WGS sequence"/>
</dbReference>
<dbReference type="SUPFAM" id="SSF46689">
    <property type="entry name" value="Homeodomain-like"/>
    <property type="match status" value="1"/>
</dbReference>
<evidence type="ECO:0000256" key="3">
    <source>
        <dbReference type="PROSITE-ProRule" id="PRU00108"/>
    </source>
</evidence>
<dbReference type="PANTHER" id="PTHR24324">
    <property type="entry name" value="HOMEOBOX PROTEIN HHEX"/>
    <property type="match status" value="1"/>
</dbReference>
<dbReference type="CDD" id="cd00086">
    <property type="entry name" value="homeodomain"/>
    <property type="match status" value="1"/>
</dbReference>
<dbReference type="AlphaFoldDB" id="A0A139ACV8"/>
<dbReference type="OrthoDB" id="6159439at2759"/>
<dbReference type="GO" id="GO:0030154">
    <property type="term" value="P:cell differentiation"/>
    <property type="evidence" value="ECO:0007669"/>
    <property type="project" value="TreeGrafter"/>
</dbReference>
<comment type="subcellular location">
    <subcellularLocation>
        <location evidence="3 4">Nucleus</location>
    </subcellularLocation>
</comment>
<dbReference type="PROSITE" id="PS50071">
    <property type="entry name" value="HOMEOBOX_2"/>
    <property type="match status" value="1"/>
</dbReference>
<evidence type="ECO:0000256" key="4">
    <source>
        <dbReference type="RuleBase" id="RU000682"/>
    </source>
</evidence>
<feature type="compositionally biased region" description="Low complexity" evidence="5">
    <location>
        <begin position="209"/>
        <end position="221"/>
    </location>
</feature>
<reference evidence="7 8" key="1">
    <citation type="journal article" date="2015" name="Genome Biol. Evol.">
        <title>Phylogenomic analyses indicate that early fungi evolved digesting cell walls of algal ancestors of land plants.</title>
        <authorList>
            <person name="Chang Y."/>
            <person name="Wang S."/>
            <person name="Sekimoto S."/>
            <person name="Aerts A.L."/>
            <person name="Choi C."/>
            <person name="Clum A."/>
            <person name="LaButti K.M."/>
            <person name="Lindquist E.A."/>
            <person name="Yee Ngan C."/>
            <person name="Ohm R.A."/>
            <person name="Salamov A.A."/>
            <person name="Grigoriev I.V."/>
            <person name="Spatafora J.W."/>
            <person name="Berbee M.L."/>
        </authorList>
    </citation>
    <scope>NUCLEOTIDE SEQUENCE [LARGE SCALE GENOMIC DNA]</scope>
    <source>
        <strain evidence="7 8">JEL478</strain>
    </source>
</reference>
<dbReference type="Pfam" id="PF00046">
    <property type="entry name" value="Homeodomain"/>
    <property type="match status" value="1"/>
</dbReference>
<evidence type="ECO:0000259" key="6">
    <source>
        <dbReference type="PROSITE" id="PS50071"/>
    </source>
</evidence>
<evidence type="ECO:0000256" key="2">
    <source>
        <dbReference type="ARBA" id="ARBA00023155"/>
    </source>
</evidence>
<dbReference type="OMA" id="STHAYSH"/>
<proteinExistence type="predicted"/>
<dbReference type="SMART" id="SM00389">
    <property type="entry name" value="HOX"/>
    <property type="match status" value="1"/>
</dbReference>
<evidence type="ECO:0000313" key="8">
    <source>
        <dbReference type="Proteomes" id="UP000070544"/>
    </source>
</evidence>
<dbReference type="STRING" id="1344416.A0A139ACV8"/>
<accession>A0A139ACV8</accession>
<dbReference type="GO" id="GO:0006357">
    <property type="term" value="P:regulation of transcription by RNA polymerase II"/>
    <property type="evidence" value="ECO:0007669"/>
    <property type="project" value="TreeGrafter"/>
</dbReference>
<feature type="domain" description="Homeobox" evidence="6">
    <location>
        <begin position="102"/>
        <end position="162"/>
    </location>
</feature>
<organism evidence="7 8">
    <name type="scientific">Gonapodya prolifera (strain JEL478)</name>
    <name type="common">Monoblepharis prolifera</name>
    <dbReference type="NCBI Taxonomy" id="1344416"/>
    <lineage>
        <taxon>Eukaryota</taxon>
        <taxon>Fungi</taxon>
        <taxon>Fungi incertae sedis</taxon>
        <taxon>Chytridiomycota</taxon>
        <taxon>Chytridiomycota incertae sedis</taxon>
        <taxon>Monoblepharidomycetes</taxon>
        <taxon>Monoblepharidales</taxon>
        <taxon>Gonapodyaceae</taxon>
        <taxon>Gonapodya</taxon>
    </lineage>
</organism>
<feature type="region of interest" description="Disordered" evidence="5">
    <location>
        <begin position="53"/>
        <end position="112"/>
    </location>
</feature>
<dbReference type="EMBL" id="KQ965768">
    <property type="protein sequence ID" value="KXS14578.1"/>
    <property type="molecule type" value="Genomic_DNA"/>
</dbReference>